<feature type="binding site" evidence="1">
    <location>
        <begin position="115"/>
        <end position="118"/>
    </location>
    <ligand>
        <name>substrate</name>
    </ligand>
</feature>
<dbReference type="InterPro" id="IPR036704">
    <property type="entry name" value="RraA/RraA-like_sf"/>
</dbReference>
<name>A0A9P4JH05_9PLEO</name>
<protein>
    <submittedName>
        <fullName evidence="3">DlpA domain-containing protein</fullName>
    </submittedName>
</protein>
<dbReference type="Proteomes" id="UP000799536">
    <property type="component" value="Unassembled WGS sequence"/>
</dbReference>
<dbReference type="AlphaFoldDB" id="A0A9P4JH05"/>
<keyword evidence="1" id="KW-0479">Metal-binding</keyword>
<dbReference type="GO" id="GO:0047443">
    <property type="term" value="F:4-hydroxy-4-methyl-2-oxoglutarate aldolase activity"/>
    <property type="evidence" value="ECO:0007669"/>
    <property type="project" value="TreeGrafter"/>
</dbReference>
<dbReference type="PANTHER" id="PTHR33254">
    <property type="entry name" value="4-HYDROXY-4-METHYL-2-OXOGLUTARATE ALDOLASE 3-RELATED"/>
    <property type="match status" value="1"/>
</dbReference>
<evidence type="ECO:0000313" key="3">
    <source>
        <dbReference type="EMBL" id="KAF2197044.1"/>
    </source>
</evidence>
<keyword evidence="4" id="KW-1185">Reference proteome</keyword>
<dbReference type="Gene3D" id="3.50.30.40">
    <property type="entry name" value="Ribonuclease E inhibitor RraA/RraA-like"/>
    <property type="match status" value="1"/>
</dbReference>
<dbReference type="CDD" id="cd16841">
    <property type="entry name" value="RraA_family"/>
    <property type="match status" value="1"/>
</dbReference>
<dbReference type="SUPFAM" id="SSF89562">
    <property type="entry name" value="RraA-like"/>
    <property type="match status" value="1"/>
</dbReference>
<feature type="region of interest" description="Disordered" evidence="2">
    <location>
        <begin position="66"/>
        <end position="90"/>
    </location>
</feature>
<accession>A0A9P4JH05</accession>
<evidence type="ECO:0000256" key="2">
    <source>
        <dbReference type="SAM" id="MobiDB-lite"/>
    </source>
</evidence>
<dbReference type="PANTHER" id="PTHR33254:SF4">
    <property type="entry name" value="4-HYDROXY-4-METHYL-2-OXOGLUTARATE ALDOLASE 3-RELATED"/>
    <property type="match status" value="1"/>
</dbReference>
<reference evidence="3" key="1">
    <citation type="journal article" date="2020" name="Stud. Mycol.">
        <title>101 Dothideomycetes genomes: a test case for predicting lifestyles and emergence of pathogens.</title>
        <authorList>
            <person name="Haridas S."/>
            <person name="Albert R."/>
            <person name="Binder M."/>
            <person name="Bloem J."/>
            <person name="Labutti K."/>
            <person name="Salamov A."/>
            <person name="Andreopoulos B."/>
            <person name="Baker S."/>
            <person name="Barry K."/>
            <person name="Bills G."/>
            <person name="Bluhm B."/>
            <person name="Cannon C."/>
            <person name="Castanera R."/>
            <person name="Culley D."/>
            <person name="Daum C."/>
            <person name="Ezra D."/>
            <person name="Gonzalez J."/>
            <person name="Henrissat B."/>
            <person name="Kuo A."/>
            <person name="Liang C."/>
            <person name="Lipzen A."/>
            <person name="Lutzoni F."/>
            <person name="Magnuson J."/>
            <person name="Mondo S."/>
            <person name="Nolan M."/>
            <person name="Ohm R."/>
            <person name="Pangilinan J."/>
            <person name="Park H.-J."/>
            <person name="Ramirez L."/>
            <person name="Alfaro M."/>
            <person name="Sun H."/>
            <person name="Tritt A."/>
            <person name="Yoshinaga Y."/>
            <person name="Zwiers L.-H."/>
            <person name="Turgeon B."/>
            <person name="Goodwin S."/>
            <person name="Spatafora J."/>
            <person name="Crous P."/>
            <person name="Grigoriev I."/>
        </authorList>
    </citation>
    <scope>NUCLEOTIDE SEQUENCE</scope>
    <source>
        <strain evidence="3">ATCC 74209</strain>
    </source>
</reference>
<evidence type="ECO:0000256" key="1">
    <source>
        <dbReference type="PIRSR" id="PIRSR605493-1"/>
    </source>
</evidence>
<dbReference type="EMBL" id="ML994286">
    <property type="protein sequence ID" value="KAF2197044.1"/>
    <property type="molecule type" value="Genomic_DNA"/>
</dbReference>
<dbReference type="Pfam" id="PF03737">
    <property type="entry name" value="RraA-like"/>
    <property type="match status" value="1"/>
</dbReference>
<evidence type="ECO:0000313" key="4">
    <source>
        <dbReference type="Proteomes" id="UP000799536"/>
    </source>
</evidence>
<gene>
    <name evidence="3" type="ORF">GQ43DRAFT_381899</name>
</gene>
<feature type="binding site" evidence="1">
    <location>
        <position position="137"/>
    </location>
    <ligand>
        <name>substrate</name>
    </ligand>
</feature>
<dbReference type="GO" id="GO:0046872">
    <property type="term" value="F:metal ion binding"/>
    <property type="evidence" value="ECO:0007669"/>
    <property type="project" value="UniProtKB-KW"/>
</dbReference>
<keyword evidence="1" id="KW-0460">Magnesium</keyword>
<organism evidence="3 4">
    <name type="scientific">Delitschia confertaspora ATCC 74209</name>
    <dbReference type="NCBI Taxonomy" id="1513339"/>
    <lineage>
        <taxon>Eukaryota</taxon>
        <taxon>Fungi</taxon>
        <taxon>Dikarya</taxon>
        <taxon>Ascomycota</taxon>
        <taxon>Pezizomycotina</taxon>
        <taxon>Dothideomycetes</taxon>
        <taxon>Pleosporomycetidae</taxon>
        <taxon>Pleosporales</taxon>
        <taxon>Delitschiaceae</taxon>
        <taxon>Delitschia</taxon>
    </lineage>
</organism>
<proteinExistence type="predicted"/>
<sequence>MSSPKWKSLHQYSACDIADALLKLKVPGAGFLADISPLRTSKPSQKTIAPATTILFLPKSTPSFPLPTQTAQSLSPSPPPPSNLGDNPSPFADYTSPGSIVVISQPLDQICAVVGGIMGRRMRELGATGVVVNGRVRDLKALEGLGMPIWSRGTSIIGAGAETKLHAYNVPITLGSVVVEPGDIIFADPDENGVVCIPKGKVNEVLELLPKLVKADEKVMEDVERGVSVKESFKRHRSAL</sequence>
<dbReference type="GO" id="GO:0008948">
    <property type="term" value="F:oxaloacetate decarboxylase activity"/>
    <property type="evidence" value="ECO:0007669"/>
    <property type="project" value="TreeGrafter"/>
</dbReference>
<dbReference type="InterPro" id="IPR005493">
    <property type="entry name" value="RraA/RraA-like"/>
</dbReference>
<dbReference type="OrthoDB" id="1476984at2759"/>
<comment type="cofactor">
    <cofactor evidence="1">
        <name>Mg(2+)</name>
        <dbReference type="ChEBI" id="CHEBI:18420"/>
    </cofactor>
</comment>
<feature type="binding site" evidence="1">
    <location>
        <position position="138"/>
    </location>
    <ligand>
        <name>Mg(2+)</name>
        <dbReference type="ChEBI" id="CHEBI:18420"/>
    </ligand>
</feature>
<comment type="caution">
    <text evidence="3">The sequence shown here is derived from an EMBL/GenBank/DDBJ whole genome shotgun (WGS) entry which is preliminary data.</text>
</comment>